<protein>
    <submittedName>
        <fullName evidence="2">Uncharacterized protein</fullName>
    </submittedName>
</protein>
<dbReference type="AlphaFoldDB" id="A0AAV2RDD7"/>
<proteinExistence type="predicted"/>
<gene>
    <name evidence="2" type="ORF">MNOR_LOCUS23747</name>
</gene>
<evidence type="ECO:0000256" key="1">
    <source>
        <dbReference type="SAM" id="MobiDB-lite"/>
    </source>
</evidence>
<dbReference type="EMBL" id="CAXKWB010021217">
    <property type="protein sequence ID" value="CAL4123050.1"/>
    <property type="molecule type" value="Genomic_DNA"/>
</dbReference>
<feature type="region of interest" description="Disordered" evidence="1">
    <location>
        <begin position="36"/>
        <end position="58"/>
    </location>
</feature>
<reference evidence="2 3" key="1">
    <citation type="submission" date="2024-05" db="EMBL/GenBank/DDBJ databases">
        <authorList>
            <person name="Wallberg A."/>
        </authorList>
    </citation>
    <scope>NUCLEOTIDE SEQUENCE [LARGE SCALE GENOMIC DNA]</scope>
</reference>
<accession>A0AAV2RDD7</accession>
<feature type="region of interest" description="Disordered" evidence="1">
    <location>
        <begin position="75"/>
        <end position="99"/>
    </location>
</feature>
<organism evidence="2 3">
    <name type="scientific">Meganyctiphanes norvegica</name>
    <name type="common">Northern krill</name>
    <name type="synonym">Thysanopoda norvegica</name>
    <dbReference type="NCBI Taxonomy" id="48144"/>
    <lineage>
        <taxon>Eukaryota</taxon>
        <taxon>Metazoa</taxon>
        <taxon>Ecdysozoa</taxon>
        <taxon>Arthropoda</taxon>
        <taxon>Crustacea</taxon>
        <taxon>Multicrustacea</taxon>
        <taxon>Malacostraca</taxon>
        <taxon>Eumalacostraca</taxon>
        <taxon>Eucarida</taxon>
        <taxon>Euphausiacea</taxon>
        <taxon>Euphausiidae</taxon>
        <taxon>Meganyctiphanes</taxon>
    </lineage>
</organism>
<feature type="compositionally biased region" description="Low complexity" evidence="1">
    <location>
        <begin position="48"/>
        <end position="58"/>
    </location>
</feature>
<dbReference type="Proteomes" id="UP001497623">
    <property type="component" value="Unassembled WGS sequence"/>
</dbReference>
<comment type="caution">
    <text evidence="2">The sequence shown here is derived from an EMBL/GenBank/DDBJ whole genome shotgun (WGS) entry which is preliminary data.</text>
</comment>
<evidence type="ECO:0000313" key="3">
    <source>
        <dbReference type="Proteomes" id="UP001497623"/>
    </source>
</evidence>
<keyword evidence="3" id="KW-1185">Reference proteome</keyword>
<evidence type="ECO:0000313" key="2">
    <source>
        <dbReference type="EMBL" id="CAL4123050.1"/>
    </source>
</evidence>
<feature type="compositionally biased region" description="Pro residues" evidence="1">
    <location>
        <begin position="90"/>
        <end position="99"/>
    </location>
</feature>
<sequence>MSRSLLSNGLRVSDSSSFNQLRQVYTTSMQIQLEAASPAHSTPRIYGRNRTTSSRMTTRNIQVPSSRNDLQLHISLAGPPQSPTFSLSPPLTPHDPPER</sequence>
<name>A0AAV2RDD7_MEGNR</name>